<evidence type="ECO:0000259" key="4">
    <source>
        <dbReference type="Pfam" id="PF01420"/>
    </source>
</evidence>
<gene>
    <name evidence="5" type="primary">hsdS_1</name>
    <name evidence="5" type="ORF">BCLFYP20_04356</name>
</gene>
<dbReference type="GO" id="GO:0009307">
    <property type="term" value="P:DNA restriction-modification system"/>
    <property type="evidence" value="ECO:0007669"/>
    <property type="project" value="UniProtKB-KW"/>
</dbReference>
<evidence type="ECO:0000256" key="2">
    <source>
        <dbReference type="ARBA" id="ARBA00022747"/>
    </source>
</evidence>
<comment type="similarity">
    <text evidence="1">Belongs to the type-I restriction system S methylase family.</text>
</comment>
<evidence type="ECO:0000313" key="5">
    <source>
        <dbReference type="EMBL" id="VYT45886.1"/>
    </source>
</evidence>
<evidence type="ECO:0000256" key="1">
    <source>
        <dbReference type="ARBA" id="ARBA00010923"/>
    </source>
</evidence>
<dbReference type="PANTHER" id="PTHR43140:SF1">
    <property type="entry name" value="TYPE I RESTRICTION ENZYME ECOKI SPECIFICITY SUBUNIT"/>
    <property type="match status" value="1"/>
</dbReference>
<dbReference type="InterPro" id="IPR000055">
    <property type="entry name" value="Restrct_endonuc_typeI_TRD"/>
</dbReference>
<keyword evidence="2" id="KW-0680">Restriction system</keyword>
<dbReference type="SUPFAM" id="SSF116734">
    <property type="entry name" value="DNA methylase specificity domain"/>
    <property type="match status" value="2"/>
</dbReference>
<sequence length="439" mass="49640">MVFKLRRGFFLSFSLSDTPHYENVPFEVPSSWVWCRLDDIVSFQGGYAYKSNTYVNQSDWQVIRIGNVKNDNLILDIQPVFVEDVIGKTTEKYLLKKDDILFTMTGTKGKRDYFYTAKVPSIKKNLLLNQRVGCLRCFSSEINIDFLCLVLKGEYVLDAIFSTETGNVSQGNIGSESTLNLNIAIPPLTEQHRIVVEIEKWFALIDQIEQGKSDLQSTIKQTKSKILDLAIHGKLVPQDPNDEPASELLKRINPNFTPCDNGHYTNLPKGWAICKLSDLCRIENGFAFSSNDYKSQGIPLVRISNITHNTIDITDCVYVEGITDNKFKISKGDLLIAMSGATTGKMGVYLFDEIAYLNQRVGNIKILNKSSLFPDYRNIYMQSKVDEILKIAYGGAQPNISASVIGNFDFPLPPYKEQIRIVETVQRIFDQLDTITESL</sequence>
<dbReference type="InterPro" id="IPR044946">
    <property type="entry name" value="Restrct_endonuc_typeI_TRD_sf"/>
</dbReference>
<dbReference type="Pfam" id="PF01420">
    <property type="entry name" value="Methylase_S"/>
    <property type="match status" value="2"/>
</dbReference>
<dbReference type="InterPro" id="IPR051212">
    <property type="entry name" value="Type-I_RE_S_subunit"/>
</dbReference>
<dbReference type="GO" id="GO:0003677">
    <property type="term" value="F:DNA binding"/>
    <property type="evidence" value="ECO:0007669"/>
    <property type="project" value="UniProtKB-KW"/>
</dbReference>
<accession>A0A6N2WW41</accession>
<dbReference type="CDD" id="cd17278">
    <property type="entry name" value="RMtype1_S_LdeBORF1052P-TRD2-CR2"/>
    <property type="match status" value="2"/>
</dbReference>
<organism evidence="5">
    <name type="scientific">Bacteroides caccae</name>
    <dbReference type="NCBI Taxonomy" id="47678"/>
    <lineage>
        <taxon>Bacteria</taxon>
        <taxon>Pseudomonadati</taxon>
        <taxon>Bacteroidota</taxon>
        <taxon>Bacteroidia</taxon>
        <taxon>Bacteroidales</taxon>
        <taxon>Bacteroidaceae</taxon>
        <taxon>Bacteroides</taxon>
    </lineage>
</organism>
<dbReference type="Gene3D" id="3.90.220.20">
    <property type="entry name" value="DNA methylase specificity domains"/>
    <property type="match status" value="2"/>
</dbReference>
<dbReference type="EMBL" id="CACRTB010000038">
    <property type="protein sequence ID" value="VYT45886.1"/>
    <property type="molecule type" value="Genomic_DNA"/>
</dbReference>
<evidence type="ECO:0000256" key="3">
    <source>
        <dbReference type="ARBA" id="ARBA00023125"/>
    </source>
</evidence>
<protein>
    <submittedName>
        <fullName evidence="5">Type-1 restriction enzyme EcoKI specificity protein</fullName>
    </submittedName>
</protein>
<feature type="domain" description="Type I restriction modification DNA specificity" evidence="4">
    <location>
        <begin position="29"/>
        <end position="212"/>
    </location>
</feature>
<reference evidence="5" key="1">
    <citation type="submission" date="2019-11" db="EMBL/GenBank/DDBJ databases">
        <authorList>
            <person name="Feng L."/>
        </authorList>
    </citation>
    <scope>NUCLEOTIDE SEQUENCE</scope>
    <source>
        <strain evidence="5">BcaccaeLFYP20</strain>
    </source>
</reference>
<proteinExistence type="inferred from homology"/>
<keyword evidence="3" id="KW-0238">DNA-binding</keyword>
<dbReference type="PANTHER" id="PTHR43140">
    <property type="entry name" value="TYPE-1 RESTRICTION ENZYME ECOKI SPECIFICITY PROTEIN"/>
    <property type="match status" value="1"/>
</dbReference>
<dbReference type="RefSeq" id="WP_122145905.1">
    <property type="nucleotide sequence ID" value="NZ_CACRTB010000038.1"/>
</dbReference>
<dbReference type="AlphaFoldDB" id="A0A6N2WW41"/>
<name>A0A6N2WW41_9BACE</name>
<feature type="domain" description="Type I restriction modification DNA specificity" evidence="4">
    <location>
        <begin position="268"/>
        <end position="434"/>
    </location>
</feature>